<name>A0AAV7YGZ8_9EUKA</name>
<proteinExistence type="inferred from homology"/>
<gene>
    <name evidence="10" type="ORF">M0812_26812</name>
</gene>
<evidence type="ECO:0000256" key="6">
    <source>
        <dbReference type="ARBA" id="ARBA00022989"/>
    </source>
</evidence>
<dbReference type="PANTHER" id="PTHR10408">
    <property type="entry name" value="STEROL O-ACYLTRANSFERASE"/>
    <property type="match status" value="1"/>
</dbReference>
<dbReference type="Proteomes" id="UP001146793">
    <property type="component" value="Unassembled WGS sequence"/>
</dbReference>
<evidence type="ECO:0000256" key="2">
    <source>
        <dbReference type="ARBA" id="ARBA00009010"/>
    </source>
</evidence>
<keyword evidence="7 9" id="KW-0472">Membrane</keyword>
<evidence type="ECO:0000256" key="9">
    <source>
        <dbReference type="SAM" id="Phobius"/>
    </source>
</evidence>
<feature type="transmembrane region" description="Helical" evidence="9">
    <location>
        <begin position="339"/>
        <end position="357"/>
    </location>
</feature>
<keyword evidence="8" id="KW-0012">Acyltransferase</keyword>
<feature type="transmembrane region" description="Helical" evidence="9">
    <location>
        <begin position="227"/>
        <end position="253"/>
    </location>
</feature>
<dbReference type="Pfam" id="PF03062">
    <property type="entry name" value="MBOAT"/>
    <property type="match status" value="1"/>
</dbReference>
<keyword evidence="4 9" id="KW-0812">Transmembrane</keyword>
<feature type="transmembrane region" description="Helical" evidence="9">
    <location>
        <begin position="398"/>
        <end position="419"/>
    </location>
</feature>
<comment type="subcellular location">
    <subcellularLocation>
        <location evidence="1">Endoplasmic reticulum membrane</location>
        <topology evidence="1">Multi-pass membrane protein</topology>
    </subcellularLocation>
</comment>
<feature type="transmembrane region" description="Helical" evidence="9">
    <location>
        <begin position="121"/>
        <end position="140"/>
    </location>
</feature>
<feature type="transmembrane region" description="Helical" evidence="9">
    <location>
        <begin position="146"/>
        <end position="163"/>
    </location>
</feature>
<comment type="caution">
    <text evidence="10">The sequence shown here is derived from an EMBL/GenBank/DDBJ whole genome shotgun (WGS) entry which is preliminary data.</text>
</comment>
<protein>
    <submittedName>
        <fullName evidence="10">Sterol o-acyltransferase</fullName>
    </submittedName>
</protein>
<organism evidence="10 11">
    <name type="scientific">Anaeramoeba flamelloides</name>
    <dbReference type="NCBI Taxonomy" id="1746091"/>
    <lineage>
        <taxon>Eukaryota</taxon>
        <taxon>Metamonada</taxon>
        <taxon>Anaeramoebidae</taxon>
        <taxon>Anaeramoeba</taxon>
    </lineage>
</organism>
<feature type="transmembrane region" description="Helical" evidence="9">
    <location>
        <begin position="273"/>
        <end position="293"/>
    </location>
</feature>
<keyword evidence="3" id="KW-0808">Transferase</keyword>
<accession>A0AAV7YGZ8</accession>
<evidence type="ECO:0000256" key="8">
    <source>
        <dbReference type="ARBA" id="ARBA00023315"/>
    </source>
</evidence>
<dbReference type="GO" id="GO:0008374">
    <property type="term" value="F:O-acyltransferase activity"/>
    <property type="evidence" value="ECO:0007669"/>
    <property type="project" value="InterPro"/>
</dbReference>
<sequence>MSIQKQKVIVQETNPKKAGEPKQKIPIHWREKAPIDLINFRTFGSITKGLLTLTIFAFIQPFINRILGFQCVYDWLPHISRLPLTYTNWWRLTYLFPIASLGTFFSWYFKKQYLKGQVSRAFLNKVSLITLFVLPFQLFLLRPKIFNVWAGLFLALFVMSVTFKSFSYIQVLFEHLDKSKNETEKEKVRDQHRTHGSIKEFWEYLVRPWLIYELDPPRTEKRNYFEILKLVAMIFLAQTVIGISVSVGFQVIYKTESPWKNLVPNLMCLGVPSFMLWASAFVQFFHGVLTLCAEITRYGPRGFYSDWWNKNTLKMFWRDWNRPVNFFAIKYIYLPCKRVGLSSNLSGIIVFVISGLLHEYLLWGMFGNWNYWVFIIFVGQPVTMMIEKKLSARQIKIMGELLKILTFFGGLAFIEIFYIRKYLKFHPEHLP</sequence>
<keyword evidence="6 9" id="KW-1133">Transmembrane helix</keyword>
<evidence type="ECO:0000256" key="5">
    <source>
        <dbReference type="ARBA" id="ARBA00022824"/>
    </source>
</evidence>
<dbReference type="InterPro" id="IPR014371">
    <property type="entry name" value="Oat_ACAT_DAG_ARE"/>
</dbReference>
<evidence type="ECO:0000256" key="7">
    <source>
        <dbReference type="ARBA" id="ARBA00023136"/>
    </source>
</evidence>
<dbReference type="EMBL" id="JANTQA010000063">
    <property type="protein sequence ID" value="KAJ3427232.1"/>
    <property type="molecule type" value="Genomic_DNA"/>
</dbReference>
<dbReference type="GO" id="GO:0005789">
    <property type="term" value="C:endoplasmic reticulum membrane"/>
    <property type="evidence" value="ECO:0007669"/>
    <property type="project" value="UniProtKB-SubCell"/>
</dbReference>
<feature type="transmembrane region" description="Helical" evidence="9">
    <location>
        <begin position="369"/>
        <end position="386"/>
    </location>
</feature>
<evidence type="ECO:0000256" key="4">
    <source>
        <dbReference type="ARBA" id="ARBA00022692"/>
    </source>
</evidence>
<feature type="transmembrane region" description="Helical" evidence="9">
    <location>
        <begin position="89"/>
        <end position="109"/>
    </location>
</feature>
<dbReference type="AlphaFoldDB" id="A0AAV7YGZ8"/>
<evidence type="ECO:0000313" key="10">
    <source>
        <dbReference type="EMBL" id="KAJ3427232.1"/>
    </source>
</evidence>
<reference evidence="10" key="1">
    <citation type="submission" date="2022-08" db="EMBL/GenBank/DDBJ databases">
        <title>Novel sulphate-reducing endosymbionts in the free-living metamonad Anaeramoeba.</title>
        <authorList>
            <person name="Jerlstrom-Hultqvist J."/>
            <person name="Cepicka I."/>
            <person name="Gallot-Lavallee L."/>
            <person name="Salas-Leiva D."/>
            <person name="Curtis B.A."/>
            <person name="Zahonova K."/>
            <person name="Pipaliya S."/>
            <person name="Dacks J."/>
            <person name="Roger A.J."/>
        </authorList>
    </citation>
    <scope>NUCLEOTIDE SEQUENCE</scope>
    <source>
        <strain evidence="10">Busselton2</strain>
    </source>
</reference>
<keyword evidence="5" id="KW-0256">Endoplasmic reticulum</keyword>
<dbReference type="InterPro" id="IPR004299">
    <property type="entry name" value="MBOAT_fam"/>
</dbReference>
<evidence type="ECO:0000256" key="3">
    <source>
        <dbReference type="ARBA" id="ARBA00022679"/>
    </source>
</evidence>
<comment type="similarity">
    <text evidence="2">Belongs to the membrane-bound acyltransferase family. Sterol o-acyltransferase subfamily.</text>
</comment>
<evidence type="ECO:0000256" key="1">
    <source>
        <dbReference type="ARBA" id="ARBA00004477"/>
    </source>
</evidence>
<evidence type="ECO:0000313" key="11">
    <source>
        <dbReference type="Proteomes" id="UP001146793"/>
    </source>
</evidence>